<accession>A0ABV1UML3</accession>
<proteinExistence type="predicted"/>
<protein>
    <submittedName>
        <fullName evidence="1">Uncharacterized protein</fullName>
    </submittedName>
</protein>
<evidence type="ECO:0000313" key="2">
    <source>
        <dbReference type="Proteomes" id="UP001445472"/>
    </source>
</evidence>
<dbReference type="Proteomes" id="UP001445472">
    <property type="component" value="Unassembled WGS sequence"/>
</dbReference>
<dbReference type="EMBL" id="JBEPBX010000001">
    <property type="protein sequence ID" value="MER6611881.1"/>
    <property type="molecule type" value="Genomic_DNA"/>
</dbReference>
<name>A0ABV1UML3_9ACTN</name>
<keyword evidence="2" id="KW-1185">Reference proteome</keyword>
<comment type="caution">
    <text evidence="1">The sequence shown here is derived from an EMBL/GenBank/DDBJ whole genome shotgun (WGS) entry which is preliminary data.</text>
</comment>
<evidence type="ECO:0000313" key="1">
    <source>
        <dbReference type="EMBL" id="MER6611881.1"/>
    </source>
</evidence>
<gene>
    <name evidence="1" type="ORF">ABT276_00340</name>
</gene>
<reference evidence="1 2" key="1">
    <citation type="submission" date="2024-06" db="EMBL/GenBank/DDBJ databases">
        <title>The Natural Products Discovery Center: Release of the First 8490 Sequenced Strains for Exploring Actinobacteria Biosynthetic Diversity.</title>
        <authorList>
            <person name="Kalkreuter E."/>
            <person name="Kautsar S.A."/>
            <person name="Yang D."/>
            <person name="Bader C.D."/>
            <person name="Teijaro C.N."/>
            <person name="Fluegel L."/>
            <person name="Davis C.M."/>
            <person name="Simpson J.R."/>
            <person name="Lauterbach L."/>
            <person name="Steele A.D."/>
            <person name="Gui C."/>
            <person name="Meng S."/>
            <person name="Li G."/>
            <person name="Viehrig K."/>
            <person name="Ye F."/>
            <person name="Su P."/>
            <person name="Kiefer A.F."/>
            <person name="Nichols A."/>
            <person name="Cepeda A.J."/>
            <person name="Yan W."/>
            <person name="Fan B."/>
            <person name="Jiang Y."/>
            <person name="Adhikari A."/>
            <person name="Zheng C.-J."/>
            <person name="Schuster L."/>
            <person name="Cowan T.M."/>
            <person name="Smanski M.J."/>
            <person name="Chevrette M.G."/>
            <person name="De Carvalho L.P.S."/>
            <person name="Shen B."/>
        </authorList>
    </citation>
    <scope>NUCLEOTIDE SEQUENCE [LARGE SCALE GENOMIC DNA]</scope>
    <source>
        <strain evidence="1 2">NPDC000837</strain>
    </source>
</reference>
<dbReference type="InterPro" id="IPR006311">
    <property type="entry name" value="TAT_signal"/>
</dbReference>
<sequence length="60" mass="6096">MHNEKPRISRRSVLAGLTGALTAAVSLNTARHSTAQAATAAAPSAPPPPHPSYQAIVGLL</sequence>
<dbReference type="PROSITE" id="PS51318">
    <property type="entry name" value="TAT"/>
    <property type="match status" value="1"/>
</dbReference>
<dbReference type="RefSeq" id="WP_100105776.1">
    <property type="nucleotide sequence ID" value="NZ_JBEPBX010000001.1"/>
</dbReference>
<organism evidence="1 2">
    <name type="scientific">Streptomyces xantholiticus</name>
    <dbReference type="NCBI Taxonomy" id="68285"/>
    <lineage>
        <taxon>Bacteria</taxon>
        <taxon>Bacillati</taxon>
        <taxon>Actinomycetota</taxon>
        <taxon>Actinomycetes</taxon>
        <taxon>Kitasatosporales</taxon>
        <taxon>Streptomycetaceae</taxon>
        <taxon>Streptomyces</taxon>
    </lineage>
</organism>